<dbReference type="EMBL" id="NHYE01001098">
    <property type="protein sequence ID" value="PPQ98739.1"/>
    <property type="molecule type" value="Genomic_DNA"/>
</dbReference>
<proteinExistence type="predicted"/>
<comment type="caution">
    <text evidence="1">The sequence shown here is derived from an EMBL/GenBank/DDBJ whole genome shotgun (WGS) entry which is preliminary data.</text>
</comment>
<evidence type="ECO:0000313" key="2">
    <source>
        <dbReference type="Proteomes" id="UP000284706"/>
    </source>
</evidence>
<reference evidence="1 2" key="1">
    <citation type="journal article" date="2018" name="Evol. Lett.">
        <title>Horizontal gene cluster transfer increased hallucinogenic mushroom diversity.</title>
        <authorList>
            <person name="Reynolds H.T."/>
            <person name="Vijayakumar V."/>
            <person name="Gluck-Thaler E."/>
            <person name="Korotkin H.B."/>
            <person name="Matheny P.B."/>
            <person name="Slot J.C."/>
        </authorList>
    </citation>
    <scope>NUCLEOTIDE SEQUENCE [LARGE SCALE GENOMIC DNA]</scope>
    <source>
        <strain evidence="1 2">SRW20</strain>
    </source>
</reference>
<dbReference type="Proteomes" id="UP000284706">
    <property type="component" value="Unassembled WGS sequence"/>
</dbReference>
<keyword evidence="2" id="KW-1185">Reference proteome</keyword>
<sequence length="102" mass="11485">TRRNQGLENILASPDFDLTSITSLAPKSGKTKGCISSSFVISFGSNKAKRLKINEIEQPEVLQSRFRVALHFCLHILGFQTQIGPIWPTPMNCEPRRERSQD</sequence>
<feature type="non-terminal residue" evidence="1">
    <location>
        <position position="1"/>
    </location>
</feature>
<accession>A0A409Y6Y3</accession>
<gene>
    <name evidence="1" type="ORF">CVT26_010039</name>
</gene>
<evidence type="ECO:0000313" key="1">
    <source>
        <dbReference type="EMBL" id="PPQ98739.1"/>
    </source>
</evidence>
<organism evidence="1 2">
    <name type="scientific">Gymnopilus dilepis</name>
    <dbReference type="NCBI Taxonomy" id="231916"/>
    <lineage>
        <taxon>Eukaryota</taxon>
        <taxon>Fungi</taxon>
        <taxon>Dikarya</taxon>
        <taxon>Basidiomycota</taxon>
        <taxon>Agaricomycotina</taxon>
        <taxon>Agaricomycetes</taxon>
        <taxon>Agaricomycetidae</taxon>
        <taxon>Agaricales</taxon>
        <taxon>Agaricineae</taxon>
        <taxon>Hymenogastraceae</taxon>
        <taxon>Gymnopilus</taxon>
    </lineage>
</organism>
<dbReference type="InParanoid" id="A0A409Y6Y3"/>
<dbReference type="AlphaFoldDB" id="A0A409Y6Y3"/>
<protein>
    <submittedName>
        <fullName evidence="1">Uncharacterized protein</fullName>
    </submittedName>
</protein>
<name>A0A409Y6Y3_9AGAR</name>